<protein>
    <recommendedName>
        <fullName evidence="2">DUF6533 domain-containing protein</fullName>
    </recommendedName>
</protein>
<organism evidence="3 4">
    <name type="scientific">Schizopora paradoxa</name>
    <dbReference type="NCBI Taxonomy" id="27342"/>
    <lineage>
        <taxon>Eukaryota</taxon>
        <taxon>Fungi</taxon>
        <taxon>Dikarya</taxon>
        <taxon>Basidiomycota</taxon>
        <taxon>Agaricomycotina</taxon>
        <taxon>Agaricomycetes</taxon>
        <taxon>Hymenochaetales</taxon>
        <taxon>Schizoporaceae</taxon>
        <taxon>Schizopora</taxon>
    </lineage>
</organism>
<evidence type="ECO:0000313" key="4">
    <source>
        <dbReference type="Proteomes" id="UP000053477"/>
    </source>
</evidence>
<feature type="transmembrane region" description="Helical" evidence="1">
    <location>
        <begin position="53"/>
        <end position="74"/>
    </location>
</feature>
<feature type="transmembrane region" description="Helical" evidence="1">
    <location>
        <begin position="15"/>
        <end position="32"/>
    </location>
</feature>
<feature type="transmembrane region" description="Helical" evidence="1">
    <location>
        <begin position="202"/>
        <end position="222"/>
    </location>
</feature>
<accession>A0A0H2R9G9</accession>
<sequence>MSGVDATLRTAIDQYYIIASSAFFYYDFALTLRQEIKYIWSSKPTFINFLVIALRYLTVLSFIPAIALAVAPLFGARNGGKSQIRSDPRNRWNRLPNLDARATHDPASRDVQQEAMDPLHHITNCFTQCRSIKPCDWDLWLDAALKERRSLIYFQLSFVATIFFDTFIFFLALVRVGSMRLMRGLFCSQTSLMSILLRDGTILYGVLAISNISNFILFMLFIDGPDAAINHNSFDFVMSSGTNSELTHALSVVFVSRMIFNLREVGTEINEGTDAWRSRVEQEEASIRFRVPTTNQSQSSSILGDLCSRLNSGNRTIQ</sequence>
<keyword evidence="1" id="KW-0812">Transmembrane</keyword>
<name>A0A0H2R9G9_9AGAM</name>
<dbReference type="InParanoid" id="A0A0H2R9G9"/>
<gene>
    <name evidence="3" type="ORF">SCHPADRAFT_607323</name>
</gene>
<keyword evidence="1" id="KW-1133">Transmembrane helix</keyword>
<feature type="transmembrane region" description="Helical" evidence="1">
    <location>
        <begin position="152"/>
        <end position="174"/>
    </location>
</feature>
<feature type="domain" description="DUF6533" evidence="2">
    <location>
        <begin position="15"/>
        <end position="60"/>
    </location>
</feature>
<dbReference type="EMBL" id="KQ086090">
    <property type="protein sequence ID" value="KLO08480.1"/>
    <property type="molecule type" value="Genomic_DNA"/>
</dbReference>
<proteinExistence type="predicted"/>
<keyword evidence="1" id="KW-0472">Membrane</keyword>
<dbReference type="STRING" id="27342.A0A0H2R9G9"/>
<dbReference type="OrthoDB" id="3261349at2759"/>
<evidence type="ECO:0000313" key="3">
    <source>
        <dbReference type="EMBL" id="KLO08480.1"/>
    </source>
</evidence>
<dbReference type="Proteomes" id="UP000053477">
    <property type="component" value="Unassembled WGS sequence"/>
</dbReference>
<keyword evidence="4" id="KW-1185">Reference proteome</keyword>
<reference evidence="3 4" key="1">
    <citation type="submission" date="2015-04" db="EMBL/GenBank/DDBJ databases">
        <title>Complete genome sequence of Schizopora paradoxa KUC8140, a cosmopolitan wood degrader in East Asia.</title>
        <authorList>
            <consortium name="DOE Joint Genome Institute"/>
            <person name="Min B."/>
            <person name="Park H."/>
            <person name="Jang Y."/>
            <person name="Kim J.-J."/>
            <person name="Kim K.H."/>
            <person name="Pangilinan J."/>
            <person name="Lipzen A."/>
            <person name="Riley R."/>
            <person name="Grigoriev I.V."/>
            <person name="Spatafora J.W."/>
            <person name="Choi I.-G."/>
        </authorList>
    </citation>
    <scope>NUCLEOTIDE SEQUENCE [LARGE SCALE GENOMIC DNA]</scope>
    <source>
        <strain evidence="3 4">KUC8140</strain>
    </source>
</reference>
<evidence type="ECO:0000259" key="2">
    <source>
        <dbReference type="Pfam" id="PF20151"/>
    </source>
</evidence>
<dbReference type="InterPro" id="IPR045340">
    <property type="entry name" value="DUF6533"/>
</dbReference>
<dbReference type="AlphaFoldDB" id="A0A0H2R9G9"/>
<dbReference type="Pfam" id="PF20151">
    <property type="entry name" value="DUF6533"/>
    <property type="match status" value="1"/>
</dbReference>
<evidence type="ECO:0000256" key="1">
    <source>
        <dbReference type="SAM" id="Phobius"/>
    </source>
</evidence>